<sequence>MSASRIRLSSWLDLANPTRFIGFADRVIMWLAAASALVLAIGLYMSFSAPEDYQQGTTVRIMYIHVPFAWLSMMCYVVMAAAALGTLVWRHPLADVSLKSAAPIGACFTALALITGSIWGKPMWGAWWVWDARLTSVFVLFLMYLGIIALTRALEDTGKSAWAAAIITLVGFVNIPIIKFSVDWWNTLHQPASVFRVDGPTIDGSLLRPLLVMAIGFMLLFFALHLTAMRTEIIRRRVASMRKLAARTNPN</sequence>
<feature type="transmembrane region" description="Helical" evidence="9">
    <location>
        <begin position="101"/>
        <end position="120"/>
    </location>
</feature>
<comment type="function">
    <text evidence="1 9">Required for the export of heme to the periplasm for the biogenesis of c-type cytochromes.</text>
</comment>
<dbReference type="InterPro" id="IPR002541">
    <property type="entry name" value="Cyt_c_assembly"/>
</dbReference>
<dbReference type="PANTHER" id="PTHR30071">
    <property type="entry name" value="HEME EXPORTER PROTEIN C"/>
    <property type="match status" value="1"/>
</dbReference>
<evidence type="ECO:0000313" key="12">
    <source>
        <dbReference type="Proteomes" id="UP001596016"/>
    </source>
</evidence>
<evidence type="ECO:0000256" key="2">
    <source>
        <dbReference type="ARBA" id="ARBA00004141"/>
    </source>
</evidence>
<keyword evidence="9" id="KW-1003">Cell membrane</keyword>
<dbReference type="Proteomes" id="UP001596016">
    <property type="component" value="Unassembled WGS sequence"/>
</dbReference>
<dbReference type="InterPro" id="IPR003557">
    <property type="entry name" value="Cyt_c_biogenesis_CcmC"/>
</dbReference>
<evidence type="ECO:0000256" key="6">
    <source>
        <dbReference type="ARBA" id="ARBA00022748"/>
    </source>
</evidence>
<protein>
    <recommendedName>
        <fullName evidence="4 9">Heme exporter protein C</fullName>
    </recommendedName>
    <alternativeName>
        <fullName evidence="9">Cytochrome c-type biogenesis protein</fullName>
    </alternativeName>
</protein>
<proteinExistence type="inferred from homology"/>
<dbReference type="Pfam" id="PF01578">
    <property type="entry name" value="Cytochrom_C_asm"/>
    <property type="match status" value="1"/>
</dbReference>
<feature type="transmembrane region" description="Helical" evidence="9">
    <location>
        <begin position="27"/>
        <end position="47"/>
    </location>
</feature>
<keyword evidence="5 9" id="KW-0812">Transmembrane</keyword>
<gene>
    <name evidence="9" type="primary">ccmC</name>
    <name evidence="11" type="ORF">ACFPLB_00265</name>
</gene>
<evidence type="ECO:0000256" key="9">
    <source>
        <dbReference type="RuleBase" id="RU364092"/>
    </source>
</evidence>
<comment type="similarity">
    <text evidence="3 9">Belongs to the CcmC/CycZ/HelC family.</text>
</comment>
<feature type="transmembrane region" description="Helical" evidence="9">
    <location>
        <begin position="132"/>
        <end position="150"/>
    </location>
</feature>
<keyword evidence="9" id="KW-0997">Cell inner membrane</keyword>
<dbReference type="InterPro" id="IPR045062">
    <property type="entry name" value="Cyt_c_biogenesis_CcsA/CcmC"/>
</dbReference>
<evidence type="ECO:0000256" key="3">
    <source>
        <dbReference type="ARBA" id="ARBA00005840"/>
    </source>
</evidence>
<evidence type="ECO:0000256" key="4">
    <source>
        <dbReference type="ARBA" id="ARBA00016463"/>
    </source>
</evidence>
<name>A0ABW0GT03_9HYPH</name>
<dbReference type="RefSeq" id="WP_378227264.1">
    <property type="nucleotide sequence ID" value="NZ_JBHSLL010000002.1"/>
</dbReference>
<comment type="subcellular location">
    <subcellularLocation>
        <location evidence="9">Cell inner membrane</location>
    </subcellularLocation>
    <subcellularLocation>
        <location evidence="2">Membrane</location>
        <topology evidence="2">Multi-pass membrane protein</topology>
    </subcellularLocation>
</comment>
<organism evidence="11 12">
    <name type="scientific">Aquamicrobium segne</name>
    <dbReference type="NCBI Taxonomy" id="469547"/>
    <lineage>
        <taxon>Bacteria</taxon>
        <taxon>Pseudomonadati</taxon>
        <taxon>Pseudomonadota</taxon>
        <taxon>Alphaproteobacteria</taxon>
        <taxon>Hyphomicrobiales</taxon>
        <taxon>Phyllobacteriaceae</taxon>
        <taxon>Aquamicrobium</taxon>
    </lineage>
</organism>
<feature type="transmembrane region" description="Helical" evidence="9">
    <location>
        <begin position="67"/>
        <end position="89"/>
    </location>
</feature>
<evidence type="ECO:0000313" key="11">
    <source>
        <dbReference type="EMBL" id="MFC5384401.1"/>
    </source>
</evidence>
<comment type="caution">
    <text evidence="11">The sequence shown here is derived from an EMBL/GenBank/DDBJ whole genome shotgun (WGS) entry which is preliminary data.</text>
</comment>
<evidence type="ECO:0000256" key="8">
    <source>
        <dbReference type="ARBA" id="ARBA00023136"/>
    </source>
</evidence>
<feature type="transmembrane region" description="Helical" evidence="9">
    <location>
        <begin position="162"/>
        <end position="186"/>
    </location>
</feature>
<reference evidence="12" key="1">
    <citation type="journal article" date="2019" name="Int. J. Syst. Evol. Microbiol.">
        <title>The Global Catalogue of Microorganisms (GCM) 10K type strain sequencing project: providing services to taxonomists for standard genome sequencing and annotation.</title>
        <authorList>
            <consortium name="The Broad Institute Genomics Platform"/>
            <consortium name="The Broad Institute Genome Sequencing Center for Infectious Disease"/>
            <person name="Wu L."/>
            <person name="Ma J."/>
        </authorList>
    </citation>
    <scope>NUCLEOTIDE SEQUENCE [LARGE SCALE GENOMIC DNA]</scope>
    <source>
        <strain evidence="12">CGMCC 4.1415</strain>
    </source>
</reference>
<keyword evidence="8 9" id="KW-0472">Membrane</keyword>
<accession>A0ABW0GT03</accession>
<keyword evidence="6 9" id="KW-0201">Cytochrome c-type biogenesis</keyword>
<evidence type="ECO:0000256" key="5">
    <source>
        <dbReference type="ARBA" id="ARBA00022692"/>
    </source>
</evidence>
<feature type="transmembrane region" description="Helical" evidence="9">
    <location>
        <begin position="206"/>
        <end position="227"/>
    </location>
</feature>
<feature type="domain" description="Cytochrome c assembly protein" evidence="10">
    <location>
        <begin position="27"/>
        <end position="189"/>
    </location>
</feature>
<keyword evidence="9" id="KW-0813">Transport</keyword>
<dbReference type="PANTHER" id="PTHR30071:SF1">
    <property type="entry name" value="CYTOCHROME B_B6 PROTEIN-RELATED"/>
    <property type="match status" value="1"/>
</dbReference>
<dbReference type="EMBL" id="JBHSLL010000002">
    <property type="protein sequence ID" value="MFC5384401.1"/>
    <property type="molecule type" value="Genomic_DNA"/>
</dbReference>
<keyword evidence="12" id="KW-1185">Reference proteome</keyword>
<evidence type="ECO:0000259" key="10">
    <source>
        <dbReference type="Pfam" id="PF01578"/>
    </source>
</evidence>
<keyword evidence="7 9" id="KW-1133">Transmembrane helix</keyword>
<evidence type="ECO:0000256" key="7">
    <source>
        <dbReference type="ARBA" id="ARBA00022989"/>
    </source>
</evidence>
<dbReference type="PRINTS" id="PR01386">
    <property type="entry name" value="CCMCBIOGNSIS"/>
</dbReference>
<evidence type="ECO:0000256" key="1">
    <source>
        <dbReference type="ARBA" id="ARBA00002442"/>
    </source>
</evidence>
<dbReference type="NCBIfam" id="TIGR01191">
    <property type="entry name" value="ccmC"/>
    <property type="match status" value="1"/>
</dbReference>